<comment type="similarity">
    <text evidence="1">Belongs to the peptidase C48 family.</text>
</comment>
<gene>
    <name evidence="7" type="ORF">HYC85_028405</name>
</gene>
<evidence type="ECO:0000313" key="7">
    <source>
        <dbReference type="EMBL" id="KAF5932234.1"/>
    </source>
</evidence>
<name>A0A7J7FZ44_CAMSI</name>
<evidence type="ECO:0000256" key="2">
    <source>
        <dbReference type="ARBA" id="ARBA00022670"/>
    </source>
</evidence>
<comment type="caution">
    <text evidence="7">The sequence shown here is derived from an EMBL/GenBank/DDBJ whole genome shotgun (WGS) entry which is preliminary data.</text>
</comment>
<sequence length="839" mass="96100">MCSFKHTGLPHKVDGKRKRGESHFKTKLDQTAVPEEVNMKKVNYRSNLTGLVKLLKDTKFTRGQFKCLRKTPFWPLFHRLISNEIDLSHCMKYDDVIVRIVQTFKQSSGRFYIGDKNIQIFRSDISLIFGVDCGTKSMDLSYGAKPTTGIIHRMCKDVTRLSAAKIREILREALKGTKKHDDEEVARLVCMYACVKLFFSTSGETIGWVFYSYMDPLHKMIEYDWAESIRATLMASLGQNCGKPGRVTGCVMLLMYWLCEHTTILQPCNPNAIPRCVKWDLTALHSNMKSITLAKLGLNEVYGGELMASPTEANIYRHTKLNVEPKSEILSIAVAKKDASTEDQSKDSQRSDDRDAFSADAVDLNDVGHYINPSCSTPNAEKGIIIAQPTEPDIVEVLMKENQKAWALVRQWEAKYKQLEESWELRARVIAALEAKLFDHSGSSNVDMDMKTCMEWKDSEIQRLTKLVINLECEKTILQDLFDDQSVHIITQVEAQKAHDSLNNNPTAALEHVISPPSRVKRIKQKVRTEHRLDEFEYPNLPGQKKGKEGAQQKSHAVQIAQDLDNQPPKKQPTKSKKLSLNNKLKVWANMNKLNKQKVQNLHKNGGDELLVWRGDSKTKHVFFDDIIHLIKEESITNNVIDAYGEILLELQGLVNPSLEDSSFIFTSTCLKIIEQYPPHKRNKLIDVHIKEYQGHRFLIFPIHDNFHWTIVVYDVKENVWRHYNSLRPREGIHDPHIDKAQILRDYIITLVHNIGPSSPLWTNLSSQNTSKTIISVDICPQQASNSVDCGPAVCYIMRAHVYREDIVASLDRFEWCQIRDSLVHLFLNHRKTVQCENL</sequence>
<dbReference type="GO" id="GO:0008234">
    <property type="term" value="F:cysteine-type peptidase activity"/>
    <property type="evidence" value="ECO:0007669"/>
    <property type="project" value="UniProtKB-KW"/>
</dbReference>
<dbReference type="InterPro" id="IPR038765">
    <property type="entry name" value="Papain-like_cys_pep_sf"/>
</dbReference>
<feature type="region of interest" description="Disordered" evidence="5">
    <location>
        <begin position="531"/>
        <end position="578"/>
    </location>
</feature>
<dbReference type="PANTHER" id="PTHR46468">
    <property type="entry name" value="SENTRIN-SPECIFIC PROTEASE 8"/>
    <property type="match status" value="1"/>
</dbReference>
<reference evidence="7 8" key="2">
    <citation type="submission" date="2020-07" db="EMBL/GenBank/DDBJ databases">
        <title>Genome assembly of wild tea tree DASZ reveals pedigree and selection history of tea varieties.</title>
        <authorList>
            <person name="Zhang W."/>
        </authorList>
    </citation>
    <scope>NUCLEOTIDE SEQUENCE [LARGE SCALE GENOMIC DNA]</scope>
    <source>
        <strain evidence="8">cv. G240</strain>
        <tissue evidence="7">Leaf</tissue>
    </source>
</reference>
<evidence type="ECO:0000259" key="6">
    <source>
        <dbReference type="PROSITE" id="PS50600"/>
    </source>
</evidence>
<dbReference type="InterPro" id="IPR044613">
    <property type="entry name" value="Nep1/2-like"/>
</dbReference>
<keyword evidence="8" id="KW-1185">Reference proteome</keyword>
<dbReference type="PANTHER" id="PTHR46468:SF1">
    <property type="entry name" value="SENTRIN-SPECIFIC PROTEASE 8"/>
    <property type="match status" value="1"/>
</dbReference>
<evidence type="ECO:0000256" key="4">
    <source>
        <dbReference type="ARBA" id="ARBA00022807"/>
    </source>
</evidence>
<keyword evidence="3" id="KW-0378">Hydrolase</keyword>
<dbReference type="InterPro" id="IPR003653">
    <property type="entry name" value="Peptidase_C48_C"/>
</dbReference>
<feature type="region of interest" description="Disordered" evidence="5">
    <location>
        <begin position="1"/>
        <end position="22"/>
    </location>
</feature>
<dbReference type="SUPFAM" id="SSF54001">
    <property type="entry name" value="Cysteine proteinases"/>
    <property type="match status" value="1"/>
</dbReference>
<keyword evidence="4" id="KW-0788">Thiol protease</keyword>
<dbReference type="EMBL" id="JACBKZ010000014">
    <property type="protein sequence ID" value="KAF5932234.1"/>
    <property type="molecule type" value="Genomic_DNA"/>
</dbReference>
<dbReference type="AlphaFoldDB" id="A0A7J7FZ44"/>
<dbReference type="GO" id="GO:0000338">
    <property type="term" value="P:protein deneddylation"/>
    <property type="evidence" value="ECO:0007669"/>
    <property type="project" value="TreeGrafter"/>
</dbReference>
<protein>
    <recommendedName>
        <fullName evidence="6">Ubiquitin-like protease family profile domain-containing protein</fullName>
    </recommendedName>
</protein>
<organism evidence="7 8">
    <name type="scientific">Camellia sinensis</name>
    <name type="common">Tea plant</name>
    <name type="synonym">Thea sinensis</name>
    <dbReference type="NCBI Taxonomy" id="4442"/>
    <lineage>
        <taxon>Eukaryota</taxon>
        <taxon>Viridiplantae</taxon>
        <taxon>Streptophyta</taxon>
        <taxon>Embryophyta</taxon>
        <taxon>Tracheophyta</taxon>
        <taxon>Spermatophyta</taxon>
        <taxon>Magnoliopsida</taxon>
        <taxon>eudicotyledons</taxon>
        <taxon>Gunneridae</taxon>
        <taxon>Pentapetalae</taxon>
        <taxon>asterids</taxon>
        <taxon>Ericales</taxon>
        <taxon>Theaceae</taxon>
        <taxon>Camellia</taxon>
    </lineage>
</organism>
<dbReference type="Pfam" id="PF02902">
    <property type="entry name" value="Peptidase_C48"/>
    <property type="match status" value="1"/>
</dbReference>
<dbReference type="GO" id="GO:0019784">
    <property type="term" value="F:deNEDDylase activity"/>
    <property type="evidence" value="ECO:0007669"/>
    <property type="project" value="InterPro"/>
</dbReference>
<proteinExistence type="inferred from homology"/>
<feature type="domain" description="Ubiquitin-like protease family profile" evidence="6">
    <location>
        <begin position="620"/>
        <end position="801"/>
    </location>
</feature>
<reference evidence="8" key="1">
    <citation type="journal article" date="2020" name="Nat. Commun.">
        <title>Genome assembly of wild tea tree DASZ reveals pedigree and selection history of tea varieties.</title>
        <authorList>
            <person name="Zhang W."/>
            <person name="Zhang Y."/>
            <person name="Qiu H."/>
            <person name="Guo Y."/>
            <person name="Wan H."/>
            <person name="Zhang X."/>
            <person name="Scossa F."/>
            <person name="Alseekh S."/>
            <person name="Zhang Q."/>
            <person name="Wang P."/>
            <person name="Xu L."/>
            <person name="Schmidt M.H."/>
            <person name="Jia X."/>
            <person name="Li D."/>
            <person name="Zhu A."/>
            <person name="Guo F."/>
            <person name="Chen W."/>
            <person name="Ni D."/>
            <person name="Usadel B."/>
            <person name="Fernie A.R."/>
            <person name="Wen W."/>
        </authorList>
    </citation>
    <scope>NUCLEOTIDE SEQUENCE [LARGE SCALE GENOMIC DNA]</scope>
    <source>
        <strain evidence="8">cv. G240</strain>
    </source>
</reference>
<keyword evidence="2" id="KW-0645">Protease</keyword>
<dbReference type="Gene3D" id="3.40.395.10">
    <property type="entry name" value="Adenoviral Proteinase, Chain A"/>
    <property type="match status" value="1"/>
</dbReference>
<dbReference type="PROSITE" id="PS50600">
    <property type="entry name" value="ULP_PROTEASE"/>
    <property type="match status" value="1"/>
</dbReference>
<accession>A0A7J7FZ44</accession>
<evidence type="ECO:0000313" key="8">
    <source>
        <dbReference type="Proteomes" id="UP000593564"/>
    </source>
</evidence>
<evidence type="ECO:0000256" key="1">
    <source>
        <dbReference type="ARBA" id="ARBA00005234"/>
    </source>
</evidence>
<dbReference type="GO" id="GO:0006508">
    <property type="term" value="P:proteolysis"/>
    <property type="evidence" value="ECO:0007669"/>
    <property type="project" value="UniProtKB-KW"/>
</dbReference>
<dbReference type="Proteomes" id="UP000593564">
    <property type="component" value="Unassembled WGS sequence"/>
</dbReference>
<evidence type="ECO:0000256" key="3">
    <source>
        <dbReference type="ARBA" id="ARBA00022801"/>
    </source>
</evidence>
<evidence type="ECO:0000256" key="5">
    <source>
        <dbReference type="SAM" id="MobiDB-lite"/>
    </source>
</evidence>